<dbReference type="SMART" id="SM00054">
    <property type="entry name" value="EFh"/>
    <property type="match status" value="2"/>
</dbReference>
<dbReference type="GO" id="GO:0005509">
    <property type="term" value="F:calcium ion binding"/>
    <property type="evidence" value="ECO:0007669"/>
    <property type="project" value="InterPro"/>
</dbReference>
<keyword evidence="1" id="KW-0106">Calcium</keyword>
<organism evidence="4 5">
    <name type="scientific">Escallonia rubra</name>
    <dbReference type="NCBI Taxonomy" id="112253"/>
    <lineage>
        <taxon>Eukaryota</taxon>
        <taxon>Viridiplantae</taxon>
        <taxon>Streptophyta</taxon>
        <taxon>Embryophyta</taxon>
        <taxon>Tracheophyta</taxon>
        <taxon>Spermatophyta</taxon>
        <taxon>Magnoliopsida</taxon>
        <taxon>eudicotyledons</taxon>
        <taxon>Gunneridae</taxon>
        <taxon>Pentapetalae</taxon>
        <taxon>asterids</taxon>
        <taxon>campanulids</taxon>
        <taxon>Escalloniales</taxon>
        <taxon>Escalloniaceae</taxon>
        <taxon>Escallonia</taxon>
    </lineage>
</organism>
<comment type="caution">
    <text evidence="4">The sequence shown here is derived from an EMBL/GenBank/DDBJ whole genome shotgun (WGS) entry which is preliminary data.</text>
</comment>
<dbReference type="Pfam" id="PF13202">
    <property type="entry name" value="EF-hand_5"/>
    <property type="match status" value="2"/>
</dbReference>
<dbReference type="EMBL" id="JAVXUO010000415">
    <property type="protein sequence ID" value="KAK2992380.1"/>
    <property type="molecule type" value="Genomic_DNA"/>
</dbReference>
<evidence type="ECO:0000256" key="1">
    <source>
        <dbReference type="ARBA" id="ARBA00022837"/>
    </source>
</evidence>
<reference evidence="4" key="1">
    <citation type="submission" date="2022-12" db="EMBL/GenBank/DDBJ databases">
        <title>Draft genome assemblies for two species of Escallonia (Escalloniales).</title>
        <authorList>
            <person name="Chanderbali A."/>
            <person name="Dervinis C."/>
            <person name="Anghel I."/>
            <person name="Soltis D."/>
            <person name="Soltis P."/>
            <person name="Zapata F."/>
        </authorList>
    </citation>
    <scope>NUCLEOTIDE SEQUENCE</scope>
    <source>
        <strain evidence="4">UCBG92.1500</strain>
        <tissue evidence="4">Leaf</tissue>
    </source>
</reference>
<dbReference type="AlphaFoldDB" id="A0AA88SJF7"/>
<name>A0AA88SJF7_9ASTE</name>
<dbReference type="CDD" id="cd00051">
    <property type="entry name" value="EFh"/>
    <property type="match status" value="1"/>
</dbReference>
<evidence type="ECO:0000313" key="4">
    <source>
        <dbReference type="EMBL" id="KAK2992380.1"/>
    </source>
</evidence>
<dbReference type="InterPro" id="IPR011992">
    <property type="entry name" value="EF-hand-dom_pair"/>
</dbReference>
<accession>A0AA88SJF7</accession>
<dbReference type="SUPFAM" id="SSF47473">
    <property type="entry name" value="EF-hand"/>
    <property type="match status" value="1"/>
</dbReference>
<dbReference type="PROSITE" id="PS00018">
    <property type="entry name" value="EF_HAND_1"/>
    <property type="match status" value="1"/>
</dbReference>
<feature type="domain" description="EF-hand" evidence="3">
    <location>
        <begin position="106"/>
        <end position="128"/>
    </location>
</feature>
<gene>
    <name evidence="4" type="ORF">RJ640_018299</name>
</gene>
<keyword evidence="5" id="KW-1185">Reference proteome</keyword>
<evidence type="ECO:0000259" key="3">
    <source>
        <dbReference type="PROSITE" id="PS50222"/>
    </source>
</evidence>
<proteinExistence type="predicted"/>
<dbReference type="PROSITE" id="PS50222">
    <property type="entry name" value="EF_HAND_2"/>
    <property type="match status" value="2"/>
</dbReference>
<protein>
    <recommendedName>
        <fullName evidence="3">EF-hand domain-containing protein</fullName>
    </recommendedName>
</protein>
<dbReference type="Proteomes" id="UP001187471">
    <property type="component" value="Unassembled WGS sequence"/>
</dbReference>
<sequence>MRNGIMLNKTASSNSRDFKEKKFKSRKALLTWDDSDESDKEISDDDDVAQLCFMAKDDNSKLKGIFKQNNKNGDGLLSKEELKEAFKNLGALFPGWRASRGLHYADANGDGYISEEELNALVQYAARVALSLKSDALIKACVSPIISIGFLENKPRLPAHSAAQVRAKLYYTLLALTLRSSFEDDVNSGKLR</sequence>
<dbReference type="Gene3D" id="1.10.238.10">
    <property type="entry name" value="EF-hand"/>
    <property type="match status" value="1"/>
</dbReference>
<evidence type="ECO:0000313" key="5">
    <source>
        <dbReference type="Proteomes" id="UP001187471"/>
    </source>
</evidence>
<evidence type="ECO:0000256" key="2">
    <source>
        <dbReference type="SAM" id="MobiDB-lite"/>
    </source>
</evidence>
<feature type="domain" description="EF-hand" evidence="3">
    <location>
        <begin position="57"/>
        <end position="92"/>
    </location>
</feature>
<dbReference type="InterPro" id="IPR018247">
    <property type="entry name" value="EF_Hand_1_Ca_BS"/>
</dbReference>
<feature type="region of interest" description="Disordered" evidence="2">
    <location>
        <begin position="1"/>
        <end position="20"/>
    </location>
</feature>
<dbReference type="InterPro" id="IPR002048">
    <property type="entry name" value="EF_hand_dom"/>
</dbReference>